<evidence type="ECO:0000256" key="4">
    <source>
        <dbReference type="ARBA" id="ARBA00022725"/>
    </source>
</evidence>
<keyword evidence="4 11" id="KW-0552">Olfaction</keyword>
<keyword evidence="6 10" id="KW-0297">G-protein coupled receptor</keyword>
<comment type="subcellular location">
    <subcellularLocation>
        <location evidence="1 11">Cell membrane</location>
        <topology evidence="1 11">Multi-pass membrane protein</topology>
    </subcellularLocation>
</comment>
<keyword evidence="3 10" id="KW-0812">Transmembrane</keyword>
<dbReference type="InterPro" id="IPR017452">
    <property type="entry name" value="GPCR_Rhodpsn_7TM"/>
</dbReference>
<evidence type="ECO:0000256" key="5">
    <source>
        <dbReference type="ARBA" id="ARBA00022989"/>
    </source>
</evidence>
<evidence type="ECO:0000256" key="6">
    <source>
        <dbReference type="ARBA" id="ARBA00023040"/>
    </source>
</evidence>
<dbReference type="PRINTS" id="PR00245">
    <property type="entry name" value="OLFACTORYR"/>
</dbReference>
<dbReference type="InterPro" id="IPR050516">
    <property type="entry name" value="Olfactory_GPCR"/>
</dbReference>
<evidence type="ECO:0000256" key="8">
    <source>
        <dbReference type="ARBA" id="ARBA00023170"/>
    </source>
</evidence>
<gene>
    <name evidence="14" type="primary">LOC108701951</name>
</gene>
<keyword evidence="7 11" id="KW-0472">Membrane</keyword>
<dbReference type="Pfam" id="PF13853">
    <property type="entry name" value="7tm_4"/>
    <property type="match status" value="1"/>
</dbReference>
<evidence type="ECO:0000256" key="3">
    <source>
        <dbReference type="ARBA" id="ARBA00022692"/>
    </source>
</evidence>
<dbReference type="GO" id="GO:0005886">
    <property type="term" value="C:plasma membrane"/>
    <property type="evidence" value="ECO:0007669"/>
    <property type="project" value="UniProtKB-SubCell"/>
</dbReference>
<evidence type="ECO:0000256" key="1">
    <source>
        <dbReference type="ARBA" id="ARBA00004651"/>
    </source>
</evidence>
<sequence length="311" mass="35718">MGNKSEVPGFLLFDMSELTDSQFSLLLLIFLIYLMTLTGNLLIILLINTDANLQTPMYFFLENLSILDICMSSIPAPHLFYSYLTQTFSITYSNCRVQIFFLMLFATTEVCLLAMMSYDRYVAICYPLHYINIVDKKICAILTSCAWIIGLGYALVHTLCTLRLNFCYVAIIKGFFCELYQLIQTSCSDSFINILIIYVMASVVGVIAFFTISTSYFRVFRVILHNKFNKGRTKGFSTCTSHLTVIIIFYTTFIFNYFQPKTNRSAAAGLLSLTYSMFTPCLNPIIYSLRNTELKNALRRTLTNRRFVFLK</sequence>
<dbReference type="PROSITE" id="PS00237">
    <property type="entry name" value="G_PROTEIN_RECEP_F1_1"/>
    <property type="match status" value="1"/>
</dbReference>
<proteinExistence type="inferred from homology"/>
<feature type="transmembrane region" description="Helical" evidence="11">
    <location>
        <begin position="195"/>
        <end position="220"/>
    </location>
</feature>
<dbReference type="InterPro" id="IPR000276">
    <property type="entry name" value="GPCR_Rhodpsn"/>
</dbReference>
<organism evidence="13 14">
    <name type="scientific">Xenopus laevis</name>
    <name type="common">African clawed frog</name>
    <dbReference type="NCBI Taxonomy" id="8355"/>
    <lineage>
        <taxon>Eukaryota</taxon>
        <taxon>Metazoa</taxon>
        <taxon>Chordata</taxon>
        <taxon>Craniata</taxon>
        <taxon>Vertebrata</taxon>
        <taxon>Euteleostomi</taxon>
        <taxon>Amphibia</taxon>
        <taxon>Batrachia</taxon>
        <taxon>Anura</taxon>
        <taxon>Pipoidea</taxon>
        <taxon>Pipidae</taxon>
        <taxon>Xenopodinae</taxon>
        <taxon>Xenopus</taxon>
        <taxon>Xenopus</taxon>
    </lineage>
</organism>
<dbReference type="PaxDb" id="8355-A0A1L8EZ49"/>
<dbReference type="GO" id="GO:0004930">
    <property type="term" value="F:G protein-coupled receptor activity"/>
    <property type="evidence" value="ECO:0007669"/>
    <property type="project" value="UniProtKB-KW"/>
</dbReference>
<dbReference type="PRINTS" id="PR00237">
    <property type="entry name" value="GPCRRHODOPSN"/>
</dbReference>
<dbReference type="GeneID" id="108701951"/>
<dbReference type="Proteomes" id="UP000186698">
    <property type="component" value="Chromosome 9_10L"/>
</dbReference>
<keyword evidence="13" id="KW-1185">Reference proteome</keyword>
<dbReference type="GO" id="GO:0005549">
    <property type="term" value="F:odorant binding"/>
    <property type="evidence" value="ECO:0000318"/>
    <property type="project" value="GO_Central"/>
</dbReference>
<dbReference type="FunFam" id="1.20.1070.10:FF:000015">
    <property type="entry name" value="Olfactory receptor"/>
    <property type="match status" value="1"/>
</dbReference>
<dbReference type="AlphaFoldDB" id="A0A1L8EZ49"/>
<comment type="similarity">
    <text evidence="10">Belongs to the G-protein coupled receptor 1 family.</text>
</comment>
<dbReference type="RefSeq" id="XP_018092451.1">
    <property type="nucleotide sequence ID" value="XM_018236962.2"/>
</dbReference>
<keyword evidence="11" id="KW-0716">Sensory transduction</keyword>
<accession>A0A1L8EZ49</accession>
<evidence type="ECO:0000256" key="10">
    <source>
        <dbReference type="RuleBase" id="RU000688"/>
    </source>
</evidence>
<name>A0A1L8EZ49_XENLA</name>
<keyword evidence="8 10" id="KW-0675">Receptor</keyword>
<evidence type="ECO:0000256" key="7">
    <source>
        <dbReference type="ARBA" id="ARBA00023136"/>
    </source>
</evidence>
<dbReference type="KEGG" id="xla:108701951"/>
<dbReference type="Gene3D" id="1.20.1070.10">
    <property type="entry name" value="Rhodopsin 7-helix transmembrane proteins"/>
    <property type="match status" value="1"/>
</dbReference>
<keyword evidence="5 11" id="KW-1133">Transmembrane helix</keyword>
<dbReference type="InterPro" id="IPR000725">
    <property type="entry name" value="Olfact_rcpt"/>
</dbReference>
<evidence type="ECO:0000313" key="14">
    <source>
        <dbReference type="RefSeq" id="XP_018092451.1"/>
    </source>
</evidence>
<feature type="transmembrane region" description="Helical" evidence="11">
    <location>
        <begin position="23"/>
        <end position="47"/>
    </location>
</feature>
<dbReference type="PROSITE" id="PS50262">
    <property type="entry name" value="G_PROTEIN_RECEP_F1_2"/>
    <property type="match status" value="1"/>
</dbReference>
<dbReference type="SUPFAM" id="SSF81321">
    <property type="entry name" value="Family A G protein-coupled receptor-like"/>
    <property type="match status" value="1"/>
</dbReference>
<evidence type="ECO:0000256" key="11">
    <source>
        <dbReference type="RuleBase" id="RU363047"/>
    </source>
</evidence>
<keyword evidence="2 11" id="KW-1003">Cell membrane</keyword>
<feature type="transmembrane region" description="Helical" evidence="11">
    <location>
        <begin position="270"/>
        <end position="289"/>
    </location>
</feature>
<evidence type="ECO:0000259" key="12">
    <source>
        <dbReference type="PROSITE" id="PS50262"/>
    </source>
</evidence>
<protein>
    <recommendedName>
        <fullName evidence="11">Olfactory receptor</fullName>
    </recommendedName>
</protein>
<feature type="transmembrane region" description="Helical" evidence="11">
    <location>
        <begin position="59"/>
        <end position="79"/>
    </location>
</feature>
<evidence type="ECO:0000256" key="9">
    <source>
        <dbReference type="ARBA" id="ARBA00023224"/>
    </source>
</evidence>
<evidence type="ECO:0000256" key="2">
    <source>
        <dbReference type="ARBA" id="ARBA00022475"/>
    </source>
</evidence>
<dbReference type="PANTHER" id="PTHR26452">
    <property type="entry name" value="OLFACTORY RECEPTOR"/>
    <property type="match status" value="1"/>
</dbReference>
<feature type="transmembrane region" description="Helical" evidence="11">
    <location>
        <begin position="99"/>
        <end position="118"/>
    </location>
</feature>
<feature type="domain" description="G-protein coupled receptors family 1 profile" evidence="12">
    <location>
        <begin position="39"/>
        <end position="287"/>
    </location>
</feature>
<reference evidence="14" key="1">
    <citation type="submission" date="2025-08" db="UniProtKB">
        <authorList>
            <consortium name="RefSeq"/>
        </authorList>
    </citation>
    <scope>IDENTIFICATION</scope>
    <source>
        <strain evidence="14">J_2021</strain>
        <tissue evidence="14">Erythrocytes</tissue>
    </source>
</reference>
<dbReference type="GO" id="GO:0004984">
    <property type="term" value="F:olfactory receptor activity"/>
    <property type="evidence" value="ECO:0000318"/>
    <property type="project" value="GO_Central"/>
</dbReference>
<keyword evidence="9 10" id="KW-0807">Transducer</keyword>
<feature type="transmembrane region" description="Helical" evidence="11">
    <location>
        <begin position="240"/>
        <end position="258"/>
    </location>
</feature>
<feature type="transmembrane region" description="Helical" evidence="11">
    <location>
        <begin position="138"/>
        <end position="156"/>
    </location>
</feature>
<evidence type="ECO:0000313" key="13">
    <source>
        <dbReference type="Proteomes" id="UP000186698"/>
    </source>
</evidence>